<sequence length="740" mass="83355">MRLTTLLTRALFSKAPQEGDWQVVSLPHTWNAFDGQDGGADYSRGQFAYRLPLPEPSAGMRQYIQFEGANHIASVYVGETLLGVHEGGFSTFRFELTQAMAEGCRELTVLVDNRPSHVYPQQADFTFFGGLYRNVTFIEVPQAHIDLMRRGSSGIFVTPQAGGEIRVDVFLDSIQDGDQAVCRIVDPDGKDVLLLTVPAAEHTVLEGKIPAPRLWDGREDPACYTARLELVRDGEVLDNVETVFGFRSFSVDPDRGFFLNGRSYPLRGVSRHQDRLDKGWAISRADHEEDLSLIEEVGANSIRLAHYQHDAYFYDLCDRAGMVLWAEIPFISLFMEGQKARENTVSQMTELIAQNYNHPSICFWGISNEITIGGESAPLLDNLRELNDLVHRLDPSRLSTMAQVTMLPMESPQNQLTDVLSYNHYFGWYIGSVDQNGPWFDAFHAKYPQRCIGVSEYGAEAVLGWHSSEPKVRDYTEEYQAVYHQAMLEMFDARPYLWSTYVWNMFDFAADARDEGGSRGRNNKGLVTYDRKLKKDAFFVYKAWWSKEPFVYIAGRRFVNRAPGQRTITVYSNQKSVTLLVNGKEIGTQHGEHVFVFPEVPFAEGHNTVTAKSGSLEDTAILRAVEEPDPEYVLPDQNPGAEGVTNWFADIQVHGELEFPEGYFSIRDSVKSIADNPEGAKLLEEYGSALFGTMAKSLRNMMGMMGSMQLDQAIQLAGSKLDEKGILYINQMLNKIPKNS</sequence>
<dbReference type="SUPFAM" id="SSF49303">
    <property type="entry name" value="beta-Galactosidase/glucuronidase domain"/>
    <property type="match status" value="1"/>
</dbReference>
<keyword evidence="3" id="KW-0326">Glycosidase</keyword>
<dbReference type="Gene3D" id="2.60.40.10">
    <property type="entry name" value="Immunoglobulins"/>
    <property type="match status" value="2"/>
</dbReference>
<evidence type="ECO:0000313" key="9">
    <source>
        <dbReference type="Proteomes" id="UP000886785"/>
    </source>
</evidence>
<dbReference type="PANTHER" id="PTHR42732">
    <property type="entry name" value="BETA-GALACTOSIDASE"/>
    <property type="match status" value="1"/>
</dbReference>
<accession>A0A9D1DQL6</accession>
<name>A0A9D1DQL6_9FIRM</name>
<dbReference type="Gene3D" id="2.60.120.260">
    <property type="entry name" value="Galactose-binding domain-like"/>
    <property type="match status" value="1"/>
</dbReference>
<dbReference type="Pfam" id="PF16355">
    <property type="entry name" value="DUF4982"/>
    <property type="match status" value="1"/>
</dbReference>
<dbReference type="InterPro" id="IPR006101">
    <property type="entry name" value="Glyco_hydro_2"/>
</dbReference>
<feature type="domain" description="Glycoside hydrolase family 2 catalytic" evidence="5">
    <location>
        <begin position="255"/>
        <end position="545"/>
    </location>
</feature>
<dbReference type="EMBL" id="DVHF01000073">
    <property type="protein sequence ID" value="HIR57239.1"/>
    <property type="molecule type" value="Genomic_DNA"/>
</dbReference>
<dbReference type="InterPro" id="IPR008979">
    <property type="entry name" value="Galactose-bd-like_sf"/>
</dbReference>
<organism evidence="8 9">
    <name type="scientific">Candidatus Gallacutalibacter pullicola</name>
    <dbReference type="NCBI Taxonomy" id="2840830"/>
    <lineage>
        <taxon>Bacteria</taxon>
        <taxon>Bacillati</taxon>
        <taxon>Bacillota</taxon>
        <taxon>Clostridia</taxon>
        <taxon>Eubacteriales</taxon>
        <taxon>Candidatus Gallacutalibacter</taxon>
    </lineage>
</organism>
<comment type="similarity">
    <text evidence="1">Belongs to the glycosyl hydrolase 2 family.</text>
</comment>
<reference evidence="8" key="1">
    <citation type="submission" date="2020-10" db="EMBL/GenBank/DDBJ databases">
        <authorList>
            <person name="Gilroy R."/>
        </authorList>
    </citation>
    <scope>NUCLEOTIDE SEQUENCE</scope>
    <source>
        <strain evidence="8">ChiSjej1B19-7085</strain>
    </source>
</reference>
<dbReference type="InterPro" id="IPR006104">
    <property type="entry name" value="Glyco_hydro_2_N"/>
</dbReference>
<dbReference type="GO" id="GO:0005975">
    <property type="term" value="P:carbohydrate metabolic process"/>
    <property type="evidence" value="ECO:0007669"/>
    <property type="project" value="InterPro"/>
</dbReference>
<dbReference type="InterPro" id="IPR017853">
    <property type="entry name" value="GH"/>
</dbReference>
<comment type="caution">
    <text evidence="8">The sequence shown here is derived from an EMBL/GenBank/DDBJ whole genome shotgun (WGS) entry which is preliminary data.</text>
</comment>
<evidence type="ECO:0000256" key="3">
    <source>
        <dbReference type="ARBA" id="ARBA00023295"/>
    </source>
</evidence>
<dbReference type="PANTHER" id="PTHR42732:SF1">
    <property type="entry name" value="BETA-MANNOSIDASE"/>
    <property type="match status" value="1"/>
</dbReference>
<reference evidence="8" key="2">
    <citation type="journal article" date="2021" name="PeerJ">
        <title>Extensive microbial diversity within the chicken gut microbiome revealed by metagenomics and culture.</title>
        <authorList>
            <person name="Gilroy R."/>
            <person name="Ravi A."/>
            <person name="Getino M."/>
            <person name="Pursley I."/>
            <person name="Horton D.L."/>
            <person name="Alikhan N.F."/>
            <person name="Baker D."/>
            <person name="Gharbi K."/>
            <person name="Hall N."/>
            <person name="Watson M."/>
            <person name="Adriaenssens E.M."/>
            <person name="Foster-Nyarko E."/>
            <person name="Jarju S."/>
            <person name="Secka A."/>
            <person name="Antonio M."/>
            <person name="Oren A."/>
            <person name="Chaudhuri R.R."/>
            <person name="La Ragione R."/>
            <person name="Hildebrand F."/>
            <person name="Pallen M.J."/>
        </authorList>
    </citation>
    <scope>NUCLEOTIDE SEQUENCE</scope>
    <source>
        <strain evidence="8">ChiSjej1B19-7085</strain>
    </source>
</reference>
<dbReference type="AlphaFoldDB" id="A0A9D1DQL6"/>
<proteinExistence type="inferred from homology"/>
<feature type="domain" description="Glycosyl hydrolases family 2 sugar binding" evidence="6">
    <location>
        <begin position="45"/>
        <end position="141"/>
    </location>
</feature>
<feature type="domain" description="DUF4982" evidence="7">
    <location>
        <begin position="567"/>
        <end position="611"/>
    </location>
</feature>
<dbReference type="SUPFAM" id="SSF51445">
    <property type="entry name" value="(Trans)glycosidases"/>
    <property type="match status" value="1"/>
</dbReference>
<dbReference type="InterPro" id="IPR006102">
    <property type="entry name" value="Ig-like_GH2"/>
</dbReference>
<dbReference type="InterPro" id="IPR051913">
    <property type="entry name" value="GH2_Domain-Containing"/>
</dbReference>
<dbReference type="Proteomes" id="UP000886785">
    <property type="component" value="Unassembled WGS sequence"/>
</dbReference>
<dbReference type="Pfam" id="PF02836">
    <property type="entry name" value="Glyco_hydro_2_C"/>
    <property type="match status" value="1"/>
</dbReference>
<dbReference type="Pfam" id="PF02837">
    <property type="entry name" value="Glyco_hydro_2_N"/>
    <property type="match status" value="1"/>
</dbReference>
<evidence type="ECO:0000259" key="6">
    <source>
        <dbReference type="Pfam" id="PF02837"/>
    </source>
</evidence>
<evidence type="ECO:0000313" key="8">
    <source>
        <dbReference type="EMBL" id="HIR57239.1"/>
    </source>
</evidence>
<keyword evidence="2" id="KW-0378">Hydrolase</keyword>
<evidence type="ECO:0000259" key="7">
    <source>
        <dbReference type="Pfam" id="PF16355"/>
    </source>
</evidence>
<evidence type="ECO:0000256" key="2">
    <source>
        <dbReference type="ARBA" id="ARBA00022801"/>
    </source>
</evidence>
<dbReference type="InterPro" id="IPR013783">
    <property type="entry name" value="Ig-like_fold"/>
</dbReference>
<evidence type="ECO:0000259" key="5">
    <source>
        <dbReference type="Pfam" id="PF02836"/>
    </source>
</evidence>
<gene>
    <name evidence="8" type="ORF">IAA54_06185</name>
</gene>
<dbReference type="PRINTS" id="PR00132">
    <property type="entry name" value="GLHYDRLASE2"/>
</dbReference>
<evidence type="ECO:0000259" key="4">
    <source>
        <dbReference type="Pfam" id="PF00703"/>
    </source>
</evidence>
<evidence type="ECO:0000256" key="1">
    <source>
        <dbReference type="ARBA" id="ARBA00007401"/>
    </source>
</evidence>
<dbReference type="GO" id="GO:0004553">
    <property type="term" value="F:hydrolase activity, hydrolyzing O-glycosyl compounds"/>
    <property type="evidence" value="ECO:0007669"/>
    <property type="project" value="InterPro"/>
</dbReference>
<dbReference type="Gene3D" id="3.20.20.80">
    <property type="entry name" value="Glycosidases"/>
    <property type="match status" value="1"/>
</dbReference>
<dbReference type="InterPro" id="IPR036156">
    <property type="entry name" value="Beta-gal/glucu_dom_sf"/>
</dbReference>
<dbReference type="SUPFAM" id="SSF49785">
    <property type="entry name" value="Galactose-binding domain-like"/>
    <property type="match status" value="1"/>
</dbReference>
<feature type="domain" description="Glycoside hydrolase family 2 immunoglobulin-like beta-sandwich" evidence="4">
    <location>
        <begin position="200"/>
        <end position="247"/>
    </location>
</feature>
<dbReference type="Pfam" id="PF00703">
    <property type="entry name" value="Glyco_hydro_2"/>
    <property type="match status" value="1"/>
</dbReference>
<protein>
    <submittedName>
        <fullName evidence="8">Beta-galactosidase</fullName>
    </submittedName>
</protein>
<dbReference type="InterPro" id="IPR032311">
    <property type="entry name" value="DUF4982"/>
</dbReference>
<dbReference type="InterPro" id="IPR006103">
    <property type="entry name" value="Glyco_hydro_2_cat"/>
</dbReference>